<dbReference type="InterPro" id="IPR006264">
    <property type="entry name" value="EPSP_synthase"/>
</dbReference>
<sequence>MPSPDWHAPAVHERIEALVTLPGSKSLTNRFLVLAALANGTSRLRRPLRSRDTLLMAEALRSLGAGIDDGTTDSAGADWIVTPASLRGGGTVDCGLAGTVMRFLPPVAALCDGPVVFDGDEQARVRPMGPVLDALRILGATIDDGGRGTLPFTVHGAGSVPGGEVAIDASASSQFVSALLLAGPRYEQGVTVRHVGPPVPSEPHIEMTVETLRDAGAIVDDGEPDTWRVEPSEINALDVQVEPDLSNAAPFLAAALVTGGQVTVPGWPQHTTQAGDAIRDILDAMGADVSLTREGLTVTGTGDVSGVDVDLHDASELTPVVAAIAALADSPTVIRGVAHIRGHETDRLAALSRELGALGSDVHETDDGLHIRPRPLTGGTFHTYSDHRMVMAAAVLGLRVPGVVVENVGTVAKTLPTFVELWDGMLGGSGHPARTADAASA</sequence>
<keyword evidence="4 8" id="KW-0028">Amino-acid biosynthesis</keyword>
<dbReference type="GO" id="GO:0008652">
    <property type="term" value="P:amino acid biosynthetic process"/>
    <property type="evidence" value="ECO:0007669"/>
    <property type="project" value="UniProtKB-KW"/>
</dbReference>
<feature type="domain" description="Enolpyruvate transferase" evidence="9">
    <location>
        <begin position="13"/>
        <end position="420"/>
    </location>
</feature>
<feature type="binding site" evidence="8">
    <location>
        <position position="30"/>
    </location>
    <ligand>
        <name>3-phosphoshikimate</name>
        <dbReference type="ChEBI" id="CHEBI:145989"/>
    </ligand>
</feature>
<evidence type="ECO:0000256" key="3">
    <source>
        <dbReference type="ARBA" id="ARBA00022490"/>
    </source>
</evidence>
<dbReference type="EMBL" id="FOHB01000001">
    <property type="protein sequence ID" value="SER74200.1"/>
    <property type="molecule type" value="Genomic_DNA"/>
</dbReference>
<feature type="active site" description="Proton acceptor" evidence="8">
    <location>
        <position position="316"/>
    </location>
</feature>
<dbReference type="AlphaFoldDB" id="A0A1H9RN13"/>
<reference evidence="11" key="1">
    <citation type="submission" date="2016-10" db="EMBL/GenBank/DDBJ databases">
        <authorList>
            <person name="Varghese N."/>
            <person name="Submissions S."/>
        </authorList>
    </citation>
    <scope>NUCLEOTIDE SEQUENCE [LARGE SCALE GENOMIC DNA]</scope>
    <source>
        <strain evidence="11">CGMCC 1.6963</strain>
    </source>
</reference>
<feature type="binding site" evidence="8">
    <location>
        <position position="347"/>
    </location>
    <ligand>
        <name>phosphoenolpyruvate</name>
        <dbReference type="ChEBI" id="CHEBI:58702"/>
    </ligand>
</feature>
<dbReference type="SUPFAM" id="SSF55205">
    <property type="entry name" value="EPT/RTPC-like"/>
    <property type="match status" value="1"/>
</dbReference>
<protein>
    <recommendedName>
        <fullName evidence="8">3-phosphoshikimate 1-carboxyvinyltransferase</fullName>
        <ecNumber evidence="8">2.5.1.19</ecNumber>
    </recommendedName>
    <alternativeName>
        <fullName evidence="8">5-enolpyruvylshikimate-3-phosphate synthase</fullName>
        <shortName evidence="8">EPSP synthase</shortName>
        <shortName evidence="8">EPSPS</shortName>
    </alternativeName>
</protein>
<dbReference type="OrthoDB" id="9809920at2"/>
<feature type="binding site" evidence="8">
    <location>
        <position position="172"/>
    </location>
    <ligand>
        <name>3-phosphoshikimate</name>
        <dbReference type="ChEBI" id="CHEBI:145989"/>
    </ligand>
</feature>
<evidence type="ECO:0000256" key="6">
    <source>
        <dbReference type="ARBA" id="ARBA00023141"/>
    </source>
</evidence>
<evidence type="ECO:0000256" key="7">
    <source>
        <dbReference type="ARBA" id="ARBA00044633"/>
    </source>
</evidence>
<dbReference type="CDD" id="cd01556">
    <property type="entry name" value="EPSP_synthase"/>
    <property type="match status" value="1"/>
</dbReference>
<dbReference type="STRING" id="587636.SAMN05216199_1054"/>
<dbReference type="NCBIfam" id="TIGR01356">
    <property type="entry name" value="aroA"/>
    <property type="match status" value="1"/>
</dbReference>
<dbReference type="EC" id="2.5.1.19" evidence="8"/>
<comment type="function">
    <text evidence="8">Catalyzes the transfer of the enolpyruvyl moiety of phosphoenolpyruvate (PEP) to the 5-hydroxyl of shikimate-3-phosphate (S3P) to produce enolpyruvyl shikimate-3-phosphate and inorganic phosphate.</text>
</comment>
<dbReference type="PANTHER" id="PTHR21090:SF5">
    <property type="entry name" value="PENTAFUNCTIONAL AROM POLYPEPTIDE"/>
    <property type="match status" value="1"/>
</dbReference>
<dbReference type="HAMAP" id="MF_00210">
    <property type="entry name" value="EPSP_synth"/>
    <property type="match status" value="1"/>
</dbReference>
<dbReference type="GO" id="GO:0005737">
    <property type="term" value="C:cytoplasm"/>
    <property type="evidence" value="ECO:0007669"/>
    <property type="project" value="UniProtKB-SubCell"/>
</dbReference>
<feature type="binding site" evidence="8">
    <location>
        <position position="388"/>
    </location>
    <ligand>
        <name>phosphoenolpyruvate</name>
        <dbReference type="ChEBI" id="CHEBI:58702"/>
    </ligand>
</feature>
<evidence type="ECO:0000313" key="10">
    <source>
        <dbReference type="EMBL" id="SER74200.1"/>
    </source>
</evidence>
<dbReference type="PIRSF" id="PIRSF000505">
    <property type="entry name" value="EPSPS"/>
    <property type="match status" value="1"/>
</dbReference>
<feature type="binding site" evidence="8">
    <location>
        <position position="413"/>
    </location>
    <ligand>
        <name>phosphoenolpyruvate</name>
        <dbReference type="ChEBI" id="CHEBI:58702"/>
    </ligand>
</feature>
<feature type="binding site" evidence="8">
    <location>
        <position position="26"/>
    </location>
    <ligand>
        <name>3-phosphoshikimate</name>
        <dbReference type="ChEBI" id="CHEBI:145989"/>
    </ligand>
</feature>
<keyword evidence="5 8" id="KW-0808">Transferase</keyword>
<accession>A0A1H9RN13</accession>
<comment type="pathway">
    <text evidence="1 8">Metabolic intermediate biosynthesis; chorismate biosynthesis; chorismate from D-erythrose 4-phosphate and phosphoenolpyruvate: step 6/7.</text>
</comment>
<feature type="binding site" evidence="8">
    <location>
        <position position="316"/>
    </location>
    <ligand>
        <name>3-phosphoshikimate</name>
        <dbReference type="ChEBI" id="CHEBI:145989"/>
    </ligand>
</feature>
<dbReference type="UniPathway" id="UPA00053">
    <property type="reaction ID" value="UER00089"/>
</dbReference>
<dbReference type="InterPro" id="IPR001986">
    <property type="entry name" value="Enolpyruvate_Tfrase_dom"/>
</dbReference>
<proteinExistence type="inferred from homology"/>
<dbReference type="GO" id="GO:0003866">
    <property type="term" value="F:3-phosphoshikimate 1-carboxyvinyltransferase activity"/>
    <property type="evidence" value="ECO:0007669"/>
    <property type="project" value="UniProtKB-UniRule"/>
</dbReference>
<evidence type="ECO:0000259" key="9">
    <source>
        <dbReference type="Pfam" id="PF00275"/>
    </source>
</evidence>
<feature type="binding site" evidence="8">
    <location>
        <position position="25"/>
    </location>
    <ligand>
        <name>3-phosphoshikimate</name>
        <dbReference type="ChEBI" id="CHEBI:145989"/>
    </ligand>
</feature>
<dbReference type="Proteomes" id="UP000199019">
    <property type="component" value="Unassembled WGS sequence"/>
</dbReference>
<dbReference type="InterPro" id="IPR023193">
    <property type="entry name" value="EPSP_synthase_CS"/>
</dbReference>
<dbReference type="Gene3D" id="3.65.10.10">
    <property type="entry name" value="Enolpyruvate transferase domain"/>
    <property type="match status" value="2"/>
</dbReference>
<keyword evidence="6 8" id="KW-0057">Aromatic amino acid biosynthesis</keyword>
<comment type="subunit">
    <text evidence="8">Monomer.</text>
</comment>
<evidence type="ECO:0000313" key="11">
    <source>
        <dbReference type="Proteomes" id="UP000199019"/>
    </source>
</evidence>
<feature type="binding site" evidence="8">
    <location>
        <position position="98"/>
    </location>
    <ligand>
        <name>phosphoenolpyruvate</name>
        <dbReference type="ChEBI" id="CHEBI:58702"/>
    </ligand>
</feature>
<evidence type="ECO:0000256" key="4">
    <source>
        <dbReference type="ARBA" id="ARBA00022605"/>
    </source>
</evidence>
<comment type="subcellular location">
    <subcellularLocation>
        <location evidence="8">Cytoplasm</location>
    </subcellularLocation>
</comment>
<organism evidence="10 11">
    <name type="scientific">Pedococcus cremeus</name>
    <dbReference type="NCBI Taxonomy" id="587636"/>
    <lineage>
        <taxon>Bacteria</taxon>
        <taxon>Bacillati</taxon>
        <taxon>Actinomycetota</taxon>
        <taxon>Actinomycetes</taxon>
        <taxon>Micrococcales</taxon>
        <taxon>Intrasporangiaceae</taxon>
        <taxon>Pedococcus</taxon>
    </lineage>
</organism>
<comment type="catalytic activity">
    <reaction evidence="7">
        <text>3-phosphoshikimate + phosphoenolpyruvate = 5-O-(1-carboxyvinyl)-3-phosphoshikimate + phosphate</text>
        <dbReference type="Rhea" id="RHEA:21256"/>
        <dbReference type="ChEBI" id="CHEBI:43474"/>
        <dbReference type="ChEBI" id="CHEBI:57701"/>
        <dbReference type="ChEBI" id="CHEBI:58702"/>
        <dbReference type="ChEBI" id="CHEBI:145989"/>
        <dbReference type="EC" id="2.5.1.19"/>
    </reaction>
    <physiologicalReaction direction="left-to-right" evidence="7">
        <dbReference type="Rhea" id="RHEA:21257"/>
    </physiologicalReaction>
</comment>
<dbReference type="PANTHER" id="PTHR21090">
    <property type="entry name" value="AROM/DEHYDROQUINATE SYNTHASE"/>
    <property type="match status" value="1"/>
</dbReference>
<dbReference type="PROSITE" id="PS00885">
    <property type="entry name" value="EPSP_SYNTHASE_2"/>
    <property type="match status" value="1"/>
</dbReference>
<feature type="binding site" evidence="8">
    <location>
        <position position="343"/>
    </location>
    <ligand>
        <name>3-phosphoshikimate</name>
        <dbReference type="ChEBI" id="CHEBI:145989"/>
    </ligand>
</feature>
<dbReference type="PROSITE" id="PS00104">
    <property type="entry name" value="EPSP_SYNTHASE_1"/>
    <property type="match status" value="1"/>
</dbReference>
<gene>
    <name evidence="8" type="primary">aroA</name>
    <name evidence="10" type="ORF">SAMN05216199_1054</name>
</gene>
<feature type="binding site" evidence="8">
    <location>
        <position position="126"/>
    </location>
    <ligand>
        <name>phosphoenolpyruvate</name>
        <dbReference type="ChEBI" id="CHEBI:58702"/>
    </ligand>
</feature>
<dbReference type="GO" id="GO:0009073">
    <property type="term" value="P:aromatic amino acid family biosynthetic process"/>
    <property type="evidence" value="ECO:0007669"/>
    <property type="project" value="UniProtKB-KW"/>
</dbReference>
<evidence type="ECO:0000256" key="8">
    <source>
        <dbReference type="HAMAP-Rule" id="MF_00210"/>
    </source>
</evidence>
<dbReference type="Pfam" id="PF00275">
    <property type="entry name" value="EPSP_synthase"/>
    <property type="match status" value="1"/>
</dbReference>
<dbReference type="FunFam" id="3.65.10.10:FF:000011">
    <property type="entry name" value="3-phosphoshikimate 1-carboxyvinyltransferase"/>
    <property type="match status" value="1"/>
</dbReference>
<feature type="binding site" evidence="8">
    <location>
        <position position="201"/>
    </location>
    <ligand>
        <name>3-phosphoshikimate</name>
        <dbReference type="ChEBI" id="CHEBI:145989"/>
    </ligand>
</feature>
<dbReference type="InterPro" id="IPR036968">
    <property type="entry name" value="Enolpyruvate_Tfrase_sf"/>
</dbReference>
<evidence type="ECO:0000256" key="2">
    <source>
        <dbReference type="ARBA" id="ARBA00009948"/>
    </source>
</evidence>
<dbReference type="FunFam" id="3.65.10.10:FF:000010">
    <property type="entry name" value="3-phosphoshikimate 1-carboxyvinyltransferase"/>
    <property type="match status" value="1"/>
</dbReference>
<keyword evidence="3 8" id="KW-0963">Cytoplasm</keyword>
<feature type="binding site" evidence="8">
    <location>
        <position position="174"/>
    </location>
    <ligand>
        <name>phosphoenolpyruvate</name>
        <dbReference type="ChEBI" id="CHEBI:58702"/>
    </ligand>
</feature>
<feature type="binding site" evidence="8">
    <location>
        <position position="174"/>
    </location>
    <ligand>
        <name>3-phosphoshikimate</name>
        <dbReference type="ChEBI" id="CHEBI:145989"/>
    </ligand>
</feature>
<comment type="caution">
    <text evidence="8">Lacks conserved residue(s) required for the propagation of feature annotation.</text>
</comment>
<name>A0A1H9RN13_9MICO</name>
<dbReference type="RefSeq" id="WP_091755900.1">
    <property type="nucleotide sequence ID" value="NZ_FOHB01000001.1"/>
</dbReference>
<feature type="binding site" evidence="8">
    <location>
        <position position="25"/>
    </location>
    <ligand>
        <name>phosphoenolpyruvate</name>
        <dbReference type="ChEBI" id="CHEBI:58702"/>
    </ligand>
</feature>
<evidence type="ECO:0000256" key="5">
    <source>
        <dbReference type="ARBA" id="ARBA00022679"/>
    </source>
</evidence>
<keyword evidence="11" id="KW-1185">Reference proteome</keyword>
<dbReference type="InterPro" id="IPR013792">
    <property type="entry name" value="RNA3'P_cycl/enolpyr_Trfase_a/b"/>
</dbReference>
<dbReference type="GO" id="GO:0009423">
    <property type="term" value="P:chorismate biosynthetic process"/>
    <property type="evidence" value="ECO:0007669"/>
    <property type="project" value="UniProtKB-UniRule"/>
</dbReference>
<feature type="binding site" evidence="8">
    <location>
        <position position="173"/>
    </location>
    <ligand>
        <name>3-phosphoshikimate</name>
        <dbReference type="ChEBI" id="CHEBI:145989"/>
    </ligand>
</feature>
<evidence type="ECO:0000256" key="1">
    <source>
        <dbReference type="ARBA" id="ARBA00004811"/>
    </source>
</evidence>
<comment type="similarity">
    <text evidence="2 8">Belongs to the EPSP synthase family.</text>
</comment>